<dbReference type="KEGG" id="aak:AA2016_1214"/>
<dbReference type="AlphaFoldDB" id="A0AAC8YL84"/>
<dbReference type="InterPro" id="IPR006517">
    <property type="entry name" value="Phage_terminase_lsu-like_C"/>
</dbReference>
<dbReference type="Pfam" id="PF03237">
    <property type="entry name" value="Terminase_6N"/>
    <property type="match status" value="1"/>
</dbReference>
<feature type="domain" description="Terminase large subunit gp17-like C-terminal" evidence="3">
    <location>
        <begin position="324"/>
        <end position="465"/>
    </location>
</feature>
<dbReference type="Proteomes" id="UP000577697">
    <property type="component" value="Unassembled WGS sequence"/>
</dbReference>
<dbReference type="EMBL" id="CP015005">
    <property type="protein sequence ID" value="AMS40149.1"/>
    <property type="molecule type" value="Genomic_DNA"/>
</dbReference>
<evidence type="ECO:0000256" key="2">
    <source>
        <dbReference type="SAM" id="MobiDB-lite"/>
    </source>
</evidence>
<dbReference type="NCBIfam" id="TIGR01630">
    <property type="entry name" value="psiM2_ORF9"/>
    <property type="match status" value="1"/>
</dbReference>
<protein>
    <submittedName>
        <fullName evidence="4 5">Terminase</fullName>
    </submittedName>
</protein>
<feature type="region of interest" description="Disordered" evidence="2">
    <location>
        <begin position="475"/>
        <end position="495"/>
    </location>
</feature>
<dbReference type="RefSeq" id="WP_083948431.1">
    <property type="nucleotide sequence ID" value="NZ_CP015005.1"/>
</dbReference>
<organism evidence="4 6">
    <name type="scientific">Aminobacter aminovorans</name>
    <name type="common">Chelatobacter heintzii</name>
    <dbReference type="NCBI Taxonomy" id="83263"/>
    <lineage>
        <taxon>Bacteria</taxon>
        <taxon>Pseudomonadati</taxon>
        <taxon>Pseudomonadota</taxon>
        <taxon>Alphaproteobacteria</taxon>
        <taxon>Hyphomicrobiales</taxon>
        <taxon>Phyllobacteriaceae</taxon>
        <taxon>Aminobacter</taxon>
    </lineage>
</organism>
<accession>A0AAC8YL84</accession>
<sequence>MPMELGAAFAPDDPIAFLRELRRHSLSTFVEASFMGLGGSSFAHNWHIETISWHLEQVERGAIKRLIIALPPRHLKSFTASVAFPAWVLGRNPRRKVIAVSYSHDLAKNLSGEFRRILELPMYRQLFPATRVSNRKNTETEQAMSAGGFRYATSVGGTLTGRGGDIIIIDDPIKADASMSDAERTSVNDWFRNSVISRLDNKQDGAIVIVMQRLHEDDLVGHLTERDDHGWTILKIPAIATADTIYRTGNGKQGSTHLRRSGEVIQVEREDRAHLDTLRHDIGELRFAAQYQQEPMPLAGNLIRREWIRTYAELPEEFDLVVQSWDTASNADEHNDFSVCTTWGITDKKYYLIDLCRKKLDYPDLRTEAIRLARKHRPGIILVERAGVGFSLIKDLPLQYAAARYPKSTPRGDKPSRVAGVSSIIEQGRMLIPQDALWRDAFLKELLSFPSSRHDDQVDSVEQFLRYMQALGNRRPRSDENGHLVRERRDVVHRR</sequence>
<evidence type="ECO:0000259" key="3">
    <source>
        <dbReference type="Pfam" id="PF17289"/>
    </source>
</evidence>
<gene>
    <name evidence="4" type="ORF">AA2016_1214</name>
    <name evidence="5" type="ORF">FHS67_006235</name>
</gene>
<name>A0AAC8YL84_AMIAI</name>
<proteinExistence type="predicted"/>
<dbReference type="Pfam" id="PF17289">
    <property type="entry name" value="Terminase_6C"/>
    <property type="match status" value="1"/>
</dbReference>
<evidence type="ECO:0000256" key="1">
    <source>
        <dbReference type="ARBA" id="ARBA00022612"/>
    </source>
</evidence>
<evidence type="ECO:0000313" key="6">
    <source>
        <dbReference type="Proteomes" id="UP000075755"/>
    </source>
</evidence>
<dbReference type="InterPro" id="IPR035421">
    <property type="entry name" value="Terminase_6C"/>
</dbReference>
<dbReference type="Gene3D" id="3.40.50.300">
    <property type="entry name" value="P-loop containing nucleotide triphosphate hydrolases"/>
    <property type="match status" value="1"/>
</dbReference>
<evidence type="ECO:0000313" key="4">
    <source>
        <dbReference type="EMBL" id="AMS40149.1"/>
    </source>
</evidence>
<reference evidence="4 6" key="1">
    <citation type="submission" date="2016-03" db="EMBL/GenBank/DDBJ databases">
        <title>Complete genome of Aminobacter aminovorans KCTC 2477.</title>
        <authorList>
            <person name="Kim K.M."/>
        </authorList>
    </citation>
    <scope>NUCLEOTIDE SEQUENCE [LARGE SCALE GENOMIC DNA]</scope>
    <source>
        <strain evidence="4 6">KCTC 2477</strain>
    </source>
</reference>
<dbReference type="Proteomes" id="UP000075755">
    <property type="component" value="Chromosome"/>
</dbReference>
<dbReference type="InterPro" id="IPR027417">
    <property type="entry name" value="P-loop_NTPase"/>
</dbReference>
<keyword evidence="7" id="KW-1185">Reference proteome</keyword>
<dbReference type="Gene3D" id="3.30.420.240">
    <property type="match status" value="1"/>
</dbReference>
<evidence type="ECO:0000313" key="7">
    <source>
        <dbReference type="Proteomes" id="UP000577697"/>
    </source>
</evidence>
<feature type="compositionally biased region" description="Basic and acidic residues" evidence="2">
    <location>
        <begin position="476"/>
        <end position="495"/>
    </location>
</feature>
<reference evidence="5 7" key="2">
    <citation type="submission" date="2020-08" db="EMBL/GenBank/DDBJ databases">
        <title>Genomic Encyclopedia of Type Strains, Phase IV (KMG-IV): sequencing the most valuable type-strain genomes for metagenomic binning, comparative biology and taxonomic classification.</title>
        <authorList>
            <person name="Goeker M."/>
        </authorList>
    </citation>
    <scope>NUCLEOTIDE SEQUENCE [LARGE SCALE GENOMIC DNA]</scope>
    <source>
        <strain evidence="5 7">DSM 10368</strain>
    </source>
</reference>
<keyword evidence="1" id="KW-1188">Viral release from host cell</keyword>
<dbReference type="EMBL" id="JACICB010000037">
    <property type="protein sequence ID" value="MBB3709876.1"/>
    <property type="molecule type" value="Genomic_DNA"/>
</dbReference>
<evidence type="ECO:0000313" key="5">
    <source>
        <dbReference type="EMBL" id="MBB3709876.1"/>
    </source>
</evidence>